<evidence type="ECO:0000313" key="3">
    <source>
        <dbReference type="EMBL" id="PST42316.1"/>
    </source>
</evidence>
<dbReference type="EMBL" id="JAJDKZ010000005">
    <property type="protein sequence ID" value="MCB8609553.1"/>
    <property type="molecule type" value="Genomic_DNA"/>
</dbReference>
<dbReference type="GO" id="GO:0005506">
    <property type="term" value="F:iron ion binding"/>
    <property type="evidence" value="ECO:0007669"/>
    <property type="project" value="InterPro"/>
</dbReference>
<dbReference type="InterPro" id="IPR002871">
    <property type="entry name" value="NIF_FeS_clus_asmbl_NifU_N"/>
</dbReference>
<proteinExistence type="predicted"/>
<dbReference type="AlphaFoldDB" id="A0A2T3G453"/>
<dbReference type="NCBIfam" id="TIGR01994">
    <property type="entry name" value="SUF_scaf_2"/>
    <property type="match status" value="1"/>
</dbReference>
<reference evidence="3" key="2">
    <citation type="journal article" date="2019" name="Int. J. Syst. Evol. Microbiol.">
        <title>Faecalibacillus intestinalis gen. nov., sp. nov. and Faecalibacillus faecis sp. nov., isolated from human faeces.</title>
        <authorList>
            <person name="Seo B."/>
            <person name="Jeon K."/>
            <person name="Baek I."/>
            <person name="Lee Y.M."/>
            <person name="Baek K."/>
            <person name="Ko G."/>
        </authorList>
    </citation>
    <scope>NUCLEOTIDE SEQUENCE</scope>
    <source>
        <strain evidence="3">SNUG30370</strain>
    </source>
</reference>
<dbReference type="CDD" id="cd06664">
    <property type="entry name" value="IscU_like"/>
    <property type="match status" value="1"/>
</dbReference>
<dbReference type="EMBL" id="PYLP01000001">
    <property type="protein sequence ID" value="PST42316.1"/>
    <property type="molecule type" value="Genomic_DNA"/>
</dbReference>
<protein>
    <submittedName>
        <fullName evidence="3">SUF system NifU family Fe-S cluster assembly protein</fullName>
    </submittedName>
</protein>
<evidence type="ECO:0000259" key="1">
    <source>
        <dbReference type="Pfam" id="PF01592"/>
    </source>
</evidence>
<dbReference type="PANTHER" id="PTHR10093">
    <property type="entry name" value="IRON-SULFUR CLUSTER ASSEMBLY ENZYME NIFU HOMOLOG"/>
    <property type="match status" value="1"/>
</dbReference>
<keyword evidence="4" id="KW-1185">Reference proteome</keyword>
<name>A0A2T3G453_9FIRM</name>
<dbReference type="Gene3D" id="3.90.1010.10">
    <property type="match status" value="1"/>
</dbReference>
<evidence type="ECO:0000313" key="4">
    <source>
        <dbReference type="Proteomes" id="UP000241201"/>
    </source>
</evidence>
<organism evidence="3 4">
    <name type="scientific">Faecalibacillus faecis</name>
    <dbReference type="NCBI Taxonomy" id="1982628"/>
    <lineage>
        <taxon>Bacteria</taxon>
        <taxon>Bacillati</taxon>
        <taxon>Bacillota</taxon>
        <taxon>Erysipelotrichia</taxon>
        <taxon>Erysipelotrichales</taxon>
        <taxon>Coprobacillaceae</taxon>
        <taxon>Faecalibacillus</taxon>
    </lineage>
</organism>
<dbReference type="SUPFAM" id="SSF82649">
    <property type="entry name" value="SufE/NifU"/>
    <property type="match status" value="1"/>
</dbReference>
<feature type="domain" description="NIF system FeS cluster assembly NifU N-terminal" evidence="1">
    <location>
        <begin position="11"/>
        <end position="93"/>
    </location>
</feature>
<reference evidence="4" key="1">
    <citation type="submission" date="2018-03" db="EMBL/GenBank/DDBJ databases">
        <title>Lachnoclostridium SNUG30370 gen.nov., sp.nov., isolated from human faeces.</title>
        <authorList>
            <person name="Seo B."/>
            <person name="Jeon K."/>
            <person name="Ko G."/>
        </authorList>
    </citation>
    <scope>NUCLEOTIDE SEQUENCE [LARGE SCALE GENOMIC DNA]</scope>
    <source>
        <strain evidence="4">SNUG30370</strain>
    </source>
</reference>
<dbReference type="Proteomes" id="UP000241201">
    <property type="component" value="Unassembled WGS sequence"/>
</dbReference>
<accession>A0A2T3G453</accession>
<comment type="caution">
    <text evidence="3">The sequence shown here is derived from an EMBL/GenBank/DDBJ whole genome shotgun (WGS) entry which is preliminary data.</text>
</comment>
<dbReference type="GeneID" id="77469847"/>
<dbReference type="GO" id="GO:0016226">
    <property type="term" value="P:iron-sulfur cluster assembly"/>
    <property type="evidence" value="ECO:0007669"/>
    <property type="project" value="InterPro"/>
</dbReference>
<evidence type="ECO:0000313" key="2">
    <source>
        <dbReference type="EMBL" id="MCB8609553.1"/>
    </source>
</evidence>
<reference evidence="2" key="3">
    <citation type="submission" date="2021-10" db="EMBL/GenBank/DDBJ databases">
        <title>Collection of gut derived symbiotic bacterial strains cultured from healthy donors.</title>
        <authorList>
            <person name="Lin H."/>
            <person name="Littmann E."/>
            <person name="Kohout C."/>
            <person name="Pamer E.G."/>
        </authorList>
    </citation>
    <scope>NUCLEOTIDE SEQUENCE</scope>
    <source>
        <strain evidence="2">DFI.4.48</strain>
    </source>
</reference>
<sequence>MPSLDNMMLRQIIMDHYENPRNHELVEDDSYKKVNMDSETCIDNIDIQAKIEDGVIKDIRFDGEACAICTSSTSIMTELLIGKTIDEARVIIKNYMNMIFEKDYDPEILEEAIAFYNTHKQANRIKCATLGWKGITQLIDESEKEDTHGK</sequence>
<dbReference type="GO" id="GO:0051536">
    <property type="term" value="F:iron-sulfur cluster binding"/>
    <property type="evidence" value="ECO:0007669"/>
    <property type="project" value="InterPro"/>
</dbReference>
<dbReference type="Pfam" id="PF01592">
    <property type="entry name" value="NifU_N"/>
    <property type="match status" value="1"/>
</dbReference>
<dbReference type="RefSeq" id="WP_106987084.1">
    <property type="nucleotide sequence ID" value="NZ_DBGCOW010000088.1"/>
</dbReference>
<dbReference type="Proteomes" id="UP001198439">
    <property type="component" value="Unassembled WGS sequence"/>
</dbReference>
<gene>
    <name evidence="3" type="ORF">C7U55_01835</name>
    <name evidence="2" type="ORF">LJD69_02940</name>
</gene>